<name>A0ABQ2X4K3_9BURK</name>
<evidence type="ECO:0000256" key="1">
    <source>
        <dbReference type="SAM" id="Phobius"/>
    </source>
</evidence>
<feature type="transmembrane region" description="Helical" evidence="1">
    <location>
        <begin position="242"/>
        <end position="261"/>
    </location>
</feature>
<feature type="domain" description="EamA" evidence="2">
    <location>
        <begin position="8"/>
        <end position="141"/>
    </location>
</feature>
<gene>
    <name evidence="3" type="ORF">GCM10011282_01350</name>
</gene>
<feature type="transmembrane region" description="Helical" evidence="1">
    <location>
        <begin position="211"/>
        <end position="230"/>
    </location>
</feature>
<protein>
    <recommendedName>
        <fullName evidence="2">EamA domain-containing protein</fullName>
    </recommendedName>
</protein>
<proteinExistence type="predicted"/>
<organism evidence="3 4">
    <name type="scientific">Undibacterium macrobrachii</name>
    <dbReference type="NCBI Taxonomy" id="1119058"/>
    <lineage>
        <taxon>Bacteria</taxon>
        <taxon>Pseudomonadati</taxon>
        <taxon>Pseudomonadota</taxon>
        <taxon>Betaproteobacteria</taxon>
        <taxon>Burkholderiales</taxon>
        <taxon>Oxalobacteraceae</taxon>
        <taxon>Undibacterium</taxon>
    </lineage>
</organism>
<dbReference type="InterPro" id="IPR000620">
    <property type="entry name" value="EamA_dom"/>
</dbReference>
<dbReference type="PANTHER" id="PTHR22911">
    <property type="entry name" value="ACYL-MALONYL CONDENSING ENZYME-RELATED"/>
    <property type="match status" value="1"/>
</dbReference>
<keyword evidence="1" id="KW-0472">Membrane</keyword>
<feature type="domain" description="EamA" evidence="2">
    <location>
        <begin position="154"/>
        <end position="281"/>
    </location>
</feature>
<keyword evidence="1" id="KW-1133">Transmembrane helix</keyword>
<keyword evidence="1" id="KW-0812">Transmembrane</keyword>
<evidence type="ECO:0000313" key="3">
    <source>
        <dbReference type="EMBL" id="GGW99287.1"/>
    </source>
</evidence>
<feature type="transmembrane region" description="Helical" evidence="1">
    <location>
        <begin position="97"/>
        <end position="119"/>
    </location>
</feature>
<feature type="transmembrane region" description="Helical" evidence="1">
    <location>
        <begin position="69"/>
        <end position="91"/>
    </location>
</feature>
<sequence length="299" mass="32372">MRQPSHKTALLLMIIAPTMWSTAGVLSRQLESARGFEVSFWRSFFAAIFVFAVLAWQHKSQLGKKLVNLGAYGLASGFMWAAMFTCFMLALTMTTVANALIVESFAPLLTAIFAWIFLAEKIPNRTWLAILVAFAGMLWMFVDGFSKLDGRGLIGVVLALCVPFAVAANVIILKKGGQQVDLIPAVLVGGVISALLMLPFAWPFSASNHDILILATLGVFQLGLPCMIMVHAAKGLSAPEISLLSLLEVVLGPFWVWLAIGEEPAKATLLGGSIVLGALIFNEVMAFREDKLRNQTSSL</sequence>
<feature type="transmembrane region" description="Helical" evidence="1">
    <location>
        <begin position="267"/>
        <end position="287"/>
    </location>
</feature>
<feature type="transmembrane region" description="Helical" evidence="1">
    <location>
        <begin position="126"/>
        <end position="142"/>
    </location>
</feature>
<evidence type="ECO:0000259" key="2">
    <source>
        <dbReference type="Pfam" id="PF00892"/>
    </source>
</evidence>
<evidence type="ECO:0000313" key="4">
    <source>
        <dbReference type="Proteomes" id="UP000620127"/>
    </source>
</evidence>
<comment type="caution">
    <text evidence="3">The sequence shown here is derived from an EMBL/GenBank/DDBJ whole genome shotgun (WGS) entry which is preliminary data.</text>
</comment>
<dbReference type="Pfam" id="PF00892">
    <property type="entry name" value="EamA"/>
    <property type="match status" value="2"/>
</dbReference>
<reference evidence="4" key="1">
    <citation type="journal article" date="2019" name="Int. J. Syst. Evol. Microbiol.">
        <title>The Global Catalogue of Microorganisms (GCM) 10K type strain sequencing project: providing services to taxonomists for standard genome sequencing and annotation.</title>
        <authorList>
            <consortium name="The Broad Institute Genomics Platform"/>
            <consortium name="The Broad Institute Genome Sequencing Center for Infectious Disease"/>
            <person name="Wu L."/>
            <person name="Ma J."/>
        </authorList>
    </citation>
    <scope>NUCLEOTIDE SEQUENCE [LARGE SCALE GENOMIC DNA]</scope>
    <source>
        <strain evidence="4">KCTC 23916</strain>
    </source>
</reference>
<dbReference type="InterPro" id="IPR037185">
    <property type="entry name" value="EmrE-like"/>
</dbReference>
<dbReference type="Proteomes" id="UP000620127">
    <property type="component" value="Unassembled WGS sequence"/>
</dbReference>
<dbReference type="PANTHER" id="PTHR22911:SF135">
    <property type="entry name" value="BLR4310 PROTEIN"/>
    <property type="match status" value="1"/>
</dbReference>
<feature type="transmembrane region" description="Helical" evidence="1">
    <location>
        <begin position="40"/>
        <end position="57"/>
    </location>
</feature>
<dbReference type="RefSeq" id="WP_229826988.1">
    <property type="nucleotide sequence ID" value="NZ_BMYT01000001.1"/>
</dbReference>
<accession>A0ABQ2X4K3</accession>
<dbReference type="SUPFAM" id="SSF103481">
    <property type="entry name" value="Multidrug resistance efflux transporter EmrE"/>
    <property type="match status" value="2"/>
</dbReference>
<keyword evidence="4" id="KW-1185">Reference proteome</keyword>
<dbReference type="EMBL" id="BMYT01000001">
    <property type="protein sequence ID" value="GGW99287.1"/>
    <property type="molecule type" value="Genomic_DNA"/>
</dbReference>
<feature type="transmembrane region" description="Helical" evidence="1">
    <location>
        <begin position="185"/>
        <end position="205"/>
    </location>
</feature>
<feature type="transmembrane region" description="Helical" evidence="1">
    <location>
        <begin position="154"/>
        <end position="173"/>
    </location>
</feature>